<evidence type="ECO:0000313" key="1">
    <source>
        <dbReference type="EMBL" id="TDL14275.1"/>
    </source>
</evidence>
<dbReference type="InterPro" id="IPR050869">
    <property type="entry name" value="H3K4_H4K5_MeTrfase"/>
</dbReference>
<name>A0A4Y7PG25_9AGAM</name>
<dbReference type="CDD" id="cd20071">
    <property type="entry name" value="SET_SMYD"/>
    <property type="match status" value="1"/>
</dbReference>
<dbReference type="EMBL" id="ML170361">
    <property type="protein sequence ID" value="TDL14275.1"/>
    <property type="molecule type" value="Genomic_DNA"/>
</dbReference>
<dbReference type="AlphaFoldDB" id="A0A4Y7PG25"/>
<protein>
    <recommendedName>
        <fullName evidence="3">SET domain-containing protein</fullName>
    </recommendedName>
</protein>
<gene>
    <name evidence="1" type="ORF">BD410DRAFT_264735</name>
</gene>
<accession>A0A4Y7PG25</accession>
<proteinExistence type="predicted"/>
<evidence type="ECO:0008006" key="3">
    <source>
        <dbReference type="Google" id="ProtNLM"/>
    </source>
</evidence>
<dbReference type="InterPro" id="IPR046341">
    <property type="entry name" value="SET_dom_sf"/>
</dbReference>
<dbReference type="VEuPathDB" id="FungiDB:BD410DRAFT_264735"/>
<sequence length="207" mass="23203">MELRAIRPINAGDEISVSYVAQWKARSKRQDELKATYNFTCCCPACEPPSPKKSRTTKSKSTKLMSEKRAVIAASDGRRMLISSSMAISDGLWEQWAAPTSSLPSTKIVEFHEGVLLLRAEEGYRKGSEINIAYLAHAYAALGDREGFTHWSTKLMEWRPWGPGPTGLARRATWERWVEDPTLSPAWGLRGTGNSQIFLSRRQVPAF</sequence>
<dbReference type="Gene3D" id="2.170.270.10">
    <property type="entry name" value="SET domain"/>
    <property type="match status" value="1"/>
</dbReference>
<organism evidence="1 2">
    <name type="scientific">Rickenella mellea</name>
    <dbReference type="NCBI Taxonomy" id="50990"/>
    <lineage>
        <taxon>Eukaryota</taxon>
        <taxon>Fungi</taxon>
        <taxon>Dikarya</taxon>
        <taxon>Basidiomycota</taxon>
        <taxon>Agaricomycotina</taxon>
        <taxon>Agaricomycetes</taxon>
        <taxon>Hymenochaetales</taxon>
        <taxon>Rickenellaceae</taxon>
        <taxon>Rickenella</taxon>
    </lineage>
</organism>
<evidence type="ECO:0000313" key="2">
    <source>
        <dbReference type="Proteomes" id="UP000294933"/>
    </source>
</evidence>
<dbReference type="PANTHER" id="PTHR12197:SF251">
    <property type="entry name" value="EG:BACR7C10.4 PROTEIN"/>
    <property type="match status" value="1"/>
</dbReference>
<keyword evidence="2" id="KW-1185">Reference proteome</keyword>
<dbReference type="PANTHER" id="PTHR12197">
    <property type="entry name" value="HISTONE-LYSINE N-METHYLTRANSFERASE SMYD"/>
    <property type="match status" value="1"/>
</dbReference>
<dbReference type="GO" id="GO:0005634">
    <property type="term" value="C:nucleus"/>
    <property type="evidence" value="ECO:0007669"/>
    <property type="project" value="TreeGrafter"/>
</dbReference>
<dbReference type="Proteomes" id="UP000294933">
    <property type="component" value="Unassembled WGS sequence"/>
</dbReference>
<dbReference type="STRING" id="50990.A0A4Y7PG25"/>
<dbReference type="OrthoDB" id="265717at2759"/>
<dbReference type="SUPFAM" id="SSF82199">
    <property type="entry name" value="SET domain"/>
    <property type="match status" value="1"/>
</dbReference>
<reference evidence="1 2" key="1">
    <citation type="submission" date="2018-06" db="EMBL/GenBank/DDBJ databases">
        <title>A transcriptomic atlas of mushroom development highlights an independent origin of complex multicellularity.</title>
        <authorList>
            <consortium name="DOE Joint Genome Institute"/>
            <person name="Krizsan K."/>
            <person name="Almasi E."/>
            <person name="Merenyi Z."/>
            <person name="Sahu N."/>
            <person name="Viragh M."/>
            <person name="Koszo T."/>
            <person name="Mondo S."/>
            <person name="Kiss B."/>
            <person name="Balint B."/>
            <person name="Kues U."/>
            <person name="Barry K."/>
            <person name="Hegedus J.C."/>
            <person name="Henrissat B."/>
            <person name="Johnson J."/>
            <person name="Lipzen A."/>
            <person name="Ohm R."/>
            <person name="Nagy I."/>
            <person name="Pangilinan J."/>
            <person name="Yan J."/>
            <person name="Xiong Y."/>
            <person name="Grigoriev I.V."/>
            <person name="Hibbett D.S."/>
            <person name="Nagy L.G."/>
        </authorList>
    </citation>
    <scope>NUCLEOTIDE SEQUENCE [LARGE SCALE GENOMIC DNA]</scope>
    <source>
        <strain evidence="1 2">SZMC22713</strain>
    </source>
</reference>